<dbReference type="Proteomes" id="UP001153678">
    <property type="component" value="Unassembled WGS sequence"/>
</dbReference>
<gene>
    <name evidence="1" type="ORF">FWILDA_LOCUS15537</name>
</gene>
<dbReference type="OrthoDB" id="2445150at2759"/>
<accession>A0A9W4T522</accession>
<comment type="caution">
    <text evidence="1">The sequence shown here is derived from an EMBL/GenBank/DDBJ whole genome shotgun (WGS) entry which is preliminary data.</text>
</comment>
<feature type="non-terminal residue" evidence="1">
    <location>
        <position position="194"/>
    </location>
</feature>
<dbReference type="EMBL" id="CAMKVN010008274">
    <property type="protein sequence ID" value="CAI2192357.1"/>
    <property type="molecule type" value="Genomic_DNA"/>
</dbReference>
<keyword evidence="2" id="KW-1185">Reference proteome</keyword>
<proteinExistence type="predicted"/>
<dbReference type="AlphaFoldDB" id="A0A9W4T522"/>
<protein>
    <submittedName>
        <fullName evidence="1">6159_t:CDS:1</fullName>
    </submittedName>
</protein>
<name>A0A9W4T522_9GLOM</name>
<organism evidence="1 2">
    <name type="scientific">Funneliformis geosporum</name>
    <dbReference type="NCBI Taxonomy" id="1117311"/>
    <lineage>
        <taxon>Eukaryota</taxon>
        <taxon>Fungi</taxon>
        <taxon>Fungi incertae sedis</taxon>
        <taxon>Mucoromycota</taxon>
        <taxon>Glomeromycotina</taxon>
        <taxon>Glomeromycetes</taxon>
        <taxon>Glomerales</taxon>
        <taxon>Glomeraceae</taxon>
        <taxon>Funneliformis</taxon>
    </lineage>
</organism>
<sequence>FFENNHMMIICTTSERLSEWIKCEHFQIDLSFKRVAGEINEFEVNYYNPQHNLTPQFKHTHKKGWGCVIADLDYAQAQDLGLVLNEIDKTRNWEEYLVHFFKSCKVHYKAESEDTINHLFDNIQKIDKNTAVNSDTENDDKENKLTSRISELEYKERVLALKEHEIDLREREAKIYLMELSNFEKKRELEFVKS</sequence>
<evidence type="ECO:0000313" key="1">
    <source>
        <dbReference type="EMBL" id="CAI2192357.1"/>
    </source>
</evidence>
<reference evidence="1" key="1">
    <citation type="submission" date="2022-08" db="EMBL/GenBank/DDBJ databases">
        <authorList>
            <person name="Kallberg Y."/>
            <person name="Tangrot J."/>
            <person name="Rosling A."/>
        </authorList>
    </citation>
    <scope>NUCLEOTIDE SEQUENCE</scope>
    <source>
        <strain evidence="1">Wild A</strain>
    </source>
</reference>
<evidence type="ECO:0000313" key="2">
    <source>
        <dbReference type="Proteomes" id="UP001153678"/>
    </source>
</evidence>